<evidence type="ECO:0000313" key="2">
    <source>
        <dbReference type="Proteomes" id="UP000199071"/>
    </source>
</evidence>
<dbReference type="Pfam" id="PF03746">
    <property type="entry name" value="LamB_YcsF"/>
    <property type="match status" value="1"/>
</dbReference>
<dbReference type="EMBL" id="FMXQ01000010">
    <property type="protein sequence ID" value="SDB53077.1"/>
    <property type="molecule type" value="Genomic_DNA"/>
</dbReference>
<dbReference type="Gene3D" id="3.20.20.370">
    <property type="entry name" value="Glycoside hydrolase/deacetylase"/>
    <property type="match status" value="1"/>
</dbReference>
<dbReference type="Proteomes" id="UP000199071">
    <property type="component" value="Unassembled WGS sequence"/>
</dbReference>
<dbReference type="SUPFAM" id="SSF88713">
    <property type="entry name" value="Glycoside hydrolase/deacetylase"/>
    <property type="match status" value="1"/>
</dbReference>
<dbReference type="GO" id="GO:0005975">
    <property type="term" value="P:carbohydrate metabolic process"/>
    <property type="evidence" value="ECO:0007669"/>
    <property type="project" value="InterPro"/>
</dbReference>
<name>A0A1G6E6J1_9HYPH</name>
<dbReference type="NCBIfam" id="NF003816">
    <property type="entry name" value="PRK05406.1-5"/>
    <property type="match status" value="1"/>
</dbReference>
<dbReference type="STRING" id="665467.SAMN02982931_04195"/>
<dbReference type="PANTHER" id="PTHR30292:SF0">
    <property type="entry name" value="5-OXOPROLINASE SUBUNIT A"/>
    <property type="match status" value="1"/>
</dbReference>
<gene>
    <name evidence="1" type="ORF">SAMN02982931_04195</name>
</gene>
<dbReference type="InterPro" id="IPR005501">
    <property type="entry name" value="LamB/YcsF/PxpA-like"/>
</dbReference>
<protein>
    <submittedName>
        <fullName evidence="1">UPF0271 protein</fullName>
    </submittedName>
</protein>
<reference evidence="1 2" key="1">
    <citation type="submission" date="2016-10" db="EMBL/GenBank/DDBJ databases">
        <authorList>
            <person name="de Groot N.N."/>
        </authorList>
    </citation>
    <scope>NUCLEOTIDE SEQUENCE [LARGE SCALE GENOMIC DNA]</scope>
    <source>
        <strain evidence="1 2">ATCC 35022</strain>
    </source>
</reference>
<dbReference type="NCBIfam" id="NF003814">
    <property type="entry name" value="PRK05406.1-3"/>
    <property type="match status" value="1"/>
</dbReference>
<accession>A0A1G6E6J1</accession>
<dbReference type="CDD" id="cd10787">
    <property type="entry name" value="LamB_YcsF_like"/>
    <property type="match status" value="1"/>
</dbReference>
<organism evidence="1 2">
    <name type="scientific">Bauldia litoralis</name>
    <dbReference type="NCBI Taxonomy" id="665467"/>
    <lineage>
        <taxon>Bacteria</taxon>
        <taxon>Pseudomonadati</taxon>
        <taxon>Pseudomonadota</taxon>
        <taxon>Alphaproteobacteria</taxon>
        <taxon>Hyphomicrobiales</taxon>
        <taxon>Kaistiaceae</taxon>
        <taxon>Bauldia</taxon>
    </lineage>
</organism>
<proteinExistence type="predicted"/>
<dbReference type="PANTHER" id="PTHR30292">
    <property type="entry name" value="UNCHARACTERIZED PROTEIN YBGL-RELATED"/>
    <property type="match status" value="1"/>
</dbReference>
<keyword evidence="2" id="KW-1185">Reference proteome</keyword>
<dbReference type="RefSeq" id="WP_090879873.1">
    <property type="nucleotide sequence ID" value="NZ_FMXQ01000010.1"/>
</dbReference>
<sequence length="242" mass="25638">MPRLGINCDCGESYGRLSVGQDALVIPNITSANIACGFHGGDPTTIRQTARLAKAHGVACGAHPSLPDLMGFGRRVMDIAPLEFTDLIIYQLGAVKALIEAEGVRCEHVKPHGVMYAMLEREDLASAFGDAVIAVDPGMAWICESKGVAAAVARRLGIRVIAEFTADRAYDGDGKLVITRNPEPVDPGFVVDQVRQVIETGSVTTNVGTRIPVTADVVCIHSDTPNSPDIASAIRTFLDSVT</sequence>
<dbReference type="OrthoDB" id="9773478at2"/>
<dbReference type="AlphaFoldDB" id="A0A1G6E6J1"/>
<dbReference type="InterPro" id="IPR011330">
    <property type="entry name" value="Glyco_hydro/deAcase_b/a-brl"/>
</dbReference>
<evidence type="ECO:0000313" key="1">
    <source>
        <dbReference type="EMBL" id="SDB53077.1"/>
    </source>
</evidence>